<keyword evidence="3" id="KW-1185">Reference proteome</keyword>
<dbReference type="RefSeq" id="WP_076682950.1">
    <property type="nucleotide sequence ID" value="NZ_CP015588.1"/>
</dbReference>
<proteinExistence type="predicted"/>
<evidence type="ECO:0000313" key="4">
    <source>
        <dbReference type="Proteomes" id="UP000596130"/>
    </source>
</evidence>
<name>A0A1P8TBS8_9ACTN</name>
<gene>
    <name evidence="1" type="ORF">A7J05_04405</name>
    <name evidence="2" type="ORF">I8755_32740</name>
</gene>
<dbReference type="Proteomes" id="UP000187191">
    <property type="component" value="Chromosome"/>
</dbReference>
<sequence>MADISPIDLQKALKGAEYPAGRDDLVSLARDNGADDDLVSKLRDASADRFDGPDEVQKTVFGDA</sequence>
<dbReference type="Pfam" id="PF11387">
    <property type="entry name" value="DUF2795"/>
    <property type="match status" value="1"/>
</dbReference>
<evidence type="ECO:0000313" key="1">
    <source>
        <dbReference type="EMBL" id="APY85080.1"/>
    </source>
</evidence>
<dbReference type="AlphaFoldDB" id="A0A1P8TBS8"/>
<dbReference type="EMBL" id="CP065959">
    <property type="protein sequence ID" value="QQC92617.1"/>
    <property type="molecule type" value="Genomic_DNA"/>
</dbReference>
<organism evidence="2 4">
    <name type="scientific">Streptomyces alfalfae</name>
    <dbReference type="NCBI Taxonomy" id="1642299"/>
    <lineage>
        <taxon>Bacteria</taxon>
        <taxon>Bacillati</taxon>
        <taxon>Actinomycetota</taxon>
        <taxon>Actinomycetes</taxon>
        <taxon>Kitasatosporales</taxon>
        <taxon>Streptomycetaceae</taxon>
        <taxon>Streptomyces</taxon>
    </lineage>
</organism>
<reference evidence="1 3" key="1">
    <citation type="submission" date="2016-05" db="EMBL/GenBank/DDBJ databases">
        <authorList>
            <person name="Gu J."/>
        </authorList>
    </citation>
    <scope>NUCLEOTIDE SEQUENCE [LARGE SCALE GENOMIC DNA]</scope>
    <source>
        <strain evidence="1 3">ACCC40021</strain>
    </source>
</reference>
<dbReference type="InterPro" id="IPR021527">
    <property type="entry name" value="DUF2795"/>
</dbReference>
<dbReference type="EMBL" id="CP015588">
    <property type="protein sequence ID" value="APY85080.1"/>
    <property type="molecule type" value="Genomic_DNA"/>
</dbReference>
<dbReference type="OrthoDB" id="6161020at2"/>
<dbReference type="KEGG" id="ssia:A7J05_04405"/>
<evidence type="ECO:0000313" key="3">
    <source>
        <dbReference type="Proteomes" id="UP000187191"/>
    </source>
</evidence>
<evidence type="ECO:0000313" key="2">
    <source>
        <dbReference type="EMBL" id="QQC92617.1"/>
    </source>
</evidence>
<protein>
    <submittedName>
        <fullName evidence="2">DUF2795 domain-containing protein</fullName>
    </submittedName>
</protein>
<dbReference type="Proteomes" id="UP000596130">
    <property type="component" value="Chromosome"/>
</dbReference>
<accession>A0A1P8TBS8</accession>
<reference evidence="2 4" key="2">
    <citation type="submission" date="2020-12" db="EMBL/GenBank/DDBJ databases">
        <title>Identification and biosynthesis of polyene macrolides produced by Streptomyces alfalfae Men-myco-93-63.</title>
        <authorList>
            <person name="Liu D."/>
            <person name="Li Y."/>
            <person name="Liu L."/>
            <person name="Han X."/>
            <person name="Shen F."/>
        </authorList>
    </citation>
    <scope>NUCLEOTIDE SEQUENCE [LARGE SCALE GENOMIC DNA]</scope>
    <source>
        <strain evidence="2 4">Men-myco-93-63</strain>
    </source>
</reference>